<dbReference type="GO" id="GO:0005524">
    <property type="term" value="F:ATP binding"/>
    <property type="evidence" value="ECO:0007669"/>
    <property type="project" value="InterPro"/>
</dbReference>
<sequence length="355" mass="40256">MADMEKPPARPSGDQSRSEQCEVAEVEIPVYSYAELKMFTNGFSAENFMGKTFSSNSLLYRGEILDKESNLARKVIVEIRKNEKDYYRWANEKDLDLKAWQTQLNALKDPTISGHPNVVKLQGYCNSAGNLGLVYDCHALGTLHSLIFDESFSWSMRMKVALQLARVLQFLHSQEKPLILLNFEPRSILVDMDFNPLIFGFAMAYGGVLGIFDHTVLKLIFLSSPQVYIDPEYTLCGVTIGPWCDVYSFGALLLAMITKSHDLEVGNIIARSGYSPLKRFYWMNFTKFIVLKNFCMDGKHHTCDSAAVIKLAVSCAKRCRKVLKYRERPEMSEAVSILECLHVVKKLGLHRSSFA</sequence>
<dbReference type="SMART" id="SM00220">
    <property type="entry name" value="S_TKc"/>
    <property type="match status" value="1"/>
</dbReference>
<dbReference type="InterPro" id="IPR050823">
    <property type="entry name" value="Plant_Ser_Thr_Prot_Kinase"/>
</dbReference>
<evidence type="ECO:0000256" key="1">
    <source>
        <dbReference type="SAM" id="MobiDB-lite"/>
    </source>
</evidence>
<proteinExistence type="predicted"/>
<dbReference type="Gene3D" id="3.30.200.20">
    <property type="entry name" value="Phosphorylase Kinase, domain 1"/>
    <property type="match status" value="1"/>
</dbReference>
<dbReference type="OrthoDB" id="1711336at2759"/>
<dbReference type="GO" id="GO:0004672">
    <property type="term" value="F:protein kinase activity"/>
    <property type="evidence" value="ECO:0007669"/>
    <property type="project" value="InterPro"/>
</dbReference>
<accession>A0A8K0MUC7</accession>
<dbReference type="EMBL" id="CM017872">
    <property type="protein sequence ID" value="KAG1326484.1"/>
    <property type="molecule type" value="Genomic_DNA"/>
</dbReference>
<feature type="domain" description="Protein kinase" evidence="2">
    <location>
        <begin position="33"/>
        <end position="345"/>
    </location>
</feature>
<keyword evidence="4" id="KW-1185">Reference proteome</keyword>
<keyword evidence="3" id="KW-0418">Kinase</keyword>
<dbReference type="SUPFAM" id="SSF56112">
    <property type="entry name" value="Protein kinase-like (PK-like)"/>
    <property type="match status" value="1"/>
</dbReference>
<dbReference type="Gene3D" id="1.10.510.10">
    <property type="entry name" value="Transferase(Phosphotransferase) domain 1"/>
    <property type="match status" value="1"/>
</dbReference>
<dbReference type="Pfam" id="PF00069">
    <property type="entry name" value="Pkinase"/>
    <property type="match status" value="1"/>
</dbReference>
<evidence type="ECO:0000313" key="3">
    <source>
        <dbReference type="EMBL" id="KAG1326484.1"/>
    </source>
</evidence>
<evidence type="ECO:0000259" key="2">
    <source>
        <dbReference type="PROSITE" id="PS50011"/>
    </source>
</evidence>
<dbReference type="Proteomes" id="UP000797356">
    <property type="component" value="Chromosome 1"/>
</dbReference>
<dbReference type="PANTHER" id="PTHR45621">
    <property type="entry name" value="OS01G0588500 PROTEIN-RELATED"/>
    <property type="match status" value="1"/>
</dbReference>
<dbReference type="PROSITE" id="PS50011">
    <property type="entry name" value="PROTEIN_KINASE_DOM"/>
    <property type="match status" value="1"/>
</dbReference>
<dbReference type="InterPro" id="IPR000719">
    <property type="entry name" value="Prot_kinase_dom"/>
</dbReference>
<name>A0A8K0MUC7_COCNU</name>
<reference evidence="3" key="1">
    <citation type="journal article" date="2017" name="Gigascience">
        <title>The genome draft of coconut (Cocos nucifera).</title>
        <authorList>
            <person name="Xiao Y."/>
            <person name="Xu P."/>
            <person name="Fan H."/>
            <person name="Baudouin L."/>
            <person name="Xia W."/>
            <person name="Bocs S."/>
            <person name="Xu J."/>
            <person name="Li Q."/>
            <person name="Guo A."/>
            <person name="Zhou L."/>
            <person name="Li J."/>
            <person name="Wu Y."/>
            <person name="Ma Z."/>
            <person name="Armero A."/>
            <person name="Issali A.E."/>
            <person name="Liu N."/>
            <person name="Peng M."/>
            <person name="Yang Y."/>
        </authorList>
    </citation>
    <scope>NUCLEOTIDE SEQUENCE</scope>
    <source>
        <tissue evidence="3">Spear leaf of Hainan Tall coconut</tissue>
    </source>
</reference>
<gene>
    <name evidence="3" type="ORF">COCNU_01G004180</name>
</gene>
<evidence type="ECO:0000313" key="4">
    <source>
        <dbReference type="Proteomes" id="UP000797356"/>
    </source>
</evidence>
<reference evidence="3" key="2">
    <citation type="submission" date="2019-07" db="EMBL/GenBank/DDBJ databases">
        <authorList>
            <person name="Yang Y."/>
            <person name="Bocs S."/>
            <person name="Baudouin L."/>
        </authorList>
    </citation>
    <scope>NUCLEOTIDE SEQUENCE</scope>
    <source>
        <tissue evidence="3">Spear leaf of Hainan Tall coconut</tissue>
    </source>
</reference>
<feature type="region of interest" description="Disordered" evidence="1">
    <location>
        <begin position="1"/>
        <end position="20"/>
    </location>
</feature>
<comment type="caution">
    <text evidence="3">The sequence shown here is derived from an EMBL/GenBank/DDBJ whole genome shotgun (WGS) entry which is preliminary data.</text>
</comment>
<keyword evidence="3" id="KW-0808">Transferase</keyword>
<dbReference type="AlphaFoldDB" id="A0A8K0MUC7"/>
<organism evidence="3 4">
    <name type="scientific">Cocos nucifera</name>
    <name type="common">Coconut palm</name>
    <dbReference type="NCBI Taxonomy" id="13894"/>
    <lineage>
        <taxon>Eukaryota</taxon>
        <taxon>Viridiplantae</taxon>
        <taxon>Streptophyta</taxon>
        <taxon>Embryophyta</taxon>
        <taxon>Tracheophyta</taxon>
        <taxon>Spermatophyta</taxon>
        <taxon>Magnoliopsida</taxon>
        <taxon>Liliopsida</taxon>
        <taxon>Arecaceae</taxon>
        <taxon>Arecoideae</taxon>
        <taxon>Cocoseae</taxon>
        <taxon>Attaleinae</taxon>
        <taxon>Cocos</taxon>
    </lineage>
</organism>
<dbReference type="InterPro" id="IPR011009">
    <property type="entry name" value="Kinase-like_dom_sf"/>
</dbReference>
<protein>
    <submittedName>
        <fullName evidence="3">Putative serine/threonine-protein kinase PBL2</fullName>
    </submittedName>
</protein>